<dbReference type="SMART" id="SM00387">
    <property type="entry name" value="HATPase_c"/>
    <property type="match status" value="1"/>
</dbReference>
<comment type="catalytic activity">
    <reaction evidence="1">
        <text>ATP + protein L-histidine = ADP + protein N-phospho-L-histidine.</text>
        <dbReference type="EC" id="2.7.13.3"/>
    </reaction>
</comment>
<evidence type="ECO:0000256" key="7">
    <source>
        <dbReference type="ARBA" id="ARBA00023012"/>
    </source>
</evidence>
<evidence type="ECO:0000256" key="10">
    <source>
        <dbReference type="ARBA" id="ARBA00023163"/>
    </source>
</evidence>
<dbReference type="InterPro" id="IPR004358">
    <property type="entry name" value="Sig_transdc_His_kin-like_C"/>
</dbReference>
<evidence type="ECO:0000259" key="15">
    <source>
        <dbReference type="PROSITE" id="PS50110"/>
    </source>
</evidence>
<keyword evidence="10" id="KW-0804">Transcription</keyword>
<dbReference type="SUPFAM" id="SSF56112">
    <property type="entry name" value="Protein kinase-like (PK-like)"/>
    <property type="match status" value="1"/>
</dbReference>
<dbReference type="Gene3D" id="3.30.450.40">
    <property type="match status" value="1"/>
</dbReference>
<keyword evidence="4 12" id="KW-0597">Phosphoprotein</keyword>
<dbReference type="InterPro" id="IPR000719">
    <property type="entry name" value="Prot_kinase_dom"/>
</dbReference>
<evidence type="ECO:0000256" key="8">
    <source>
        <dbReference type="ARBA" id="ARBA00023015"/>
    </source>
</evidence>
<organism evidence="17 18">
    <name type="scientific">Aerosakkonema funiforme FACHB-1375</name>
    <dbReference type="NCBI Taxonomy" id="2949571"/>
    <lineage>
        <taxon>Bacteria</taxon>
        <taxon>Bacillati</taxon>
        <taxon>Cyanobacteriota</taxon>
        <taxon>Cyanophyceae</taxon>
        <taxon>Oscillatoriophycideae</taxon>
        <taxon>Aerosakkonematales</taxon>
        <taxon>Aerosakkonemataceae</taxon>
        <taxon>Aerosakkonema</taxon>
    </lineage>
</organism>
<dbReference type="NCBIfam" id="TIGR00229">
    <property type="entry name" value="sensory_box"/>
    <property type="match status" value="1"/>
</dbReference>
<protein>
    <recommendedName>
        <fullName evidence="11">Circadian input-output histidine kinase CikA</fullName>
        <ecNumber evidence="3">2.7.13.3</ecNumber>
    </recommendedName>
</protein>
<dbReference type="SUPFAM" id="SSF47384">
    <property type="entry name" value="Homodimeric domain of signal transducing histidine kinase"/>
    <property type="match status" value="1"/>
</dbReference>
<dbReference type="SUPFAM" id="SSF52540">
    <property type="entry name" value="P-loop containing nucleoside triphosphate hydrolases"/>
    <property type="match status" value="1"/>
</dbReference>
<feature type="domain" description="Protein kinase" evidence="13">
    <location>
        <begin position="8"/>
        <end position="269"/>
    </location>
</feature>
<dbReference type="InterPro" id="IPR000014">
    <property type="entry name" value="PAS"/>
</dbReference>
<feature type="modified residue" description="4-aspartylphosphate" evidence="12">
    <location>
        <position position="1929"/>
    </location>
</feature>
<evidence type="ECO:0000259" key="14">
    <source>
        <dbReference type="PROSITE" id="PS50109"/>
    </source>
</evidence>
<dbReference type="EC" id="2.7.13.3" evidence="3"/>
<dbReference type="FunFam" id="3.30.565.10:FF:000010">
    <property type="entry name" value="Sensor histidine kinase RcsC"/>
    <property type="match status" value="1"/>
</dbReference>
<dbReference type="Pfam" id="PF00069">
    <property type="entry name" value="Pkinase"/>
    <property type="match status" value="1"/>
</dbReference>
<keyword evidence="6" id="KW-0418">Kinase</keyword>
<dbReference type="InterPro" id="IPR005467">
    <property type="entry name" value="His_kinase_dom"/>
</dbReference>
<feature type="domain" description="Response regulatory" evidence="15">
    <location>
        <begin position="1880"/>
        <end position="1993"/>
    </location>
</feature>
<feature type="domain" description="PAS" evidence="16">
    <location>
        <begin position="1484"/>
        <end position="1557"/>
    </location>
</feature>
<evidence type="ECO:0000313" key="17">
    <source>
        <dbReference type="EMBL" id="MBD2181822.1"/>
    </source>
</evidence>
<dbReference type="PROSITE" id="PS50112">
    <property type="entry name" value="PAS"/>
    <property type="match status" value="1"/>
</dbReference>
<name>A0A926ZH57_9CYAN</name>
<dbReference type="SUPFAM" id="SSF55781">
    <property type="entry name" value="GAF domain-like"/>
    <property type="match status" value="1"/>
</dbReference>
<dbReference type="Gene3D" id="3.40.50.300">
    <property type="entry name" value="P-loop containing nucleotide triphosphate hydrolases"/>
    <property type="match status" value="1"/>
</dbReference>
<sequence>MTISIPGYQITEKIQAGLSTVIYRGVREESKTSVIIKTLKAEYPTLEEITKLRHEYKILQRFDLGGIIKPYALENCNNGLALILEDFSGISLKYFLNNQKIGIIKFIKIAIQLASTIGHLHQNKIIHKDIKPQNIIINDRTGQVKIIDFSIASSLSRENQNLSNPNLLEGTLAYMSPEQTGRMNRSIDYRTDFYSLGVTFYEMLTGQLPFNATDPLELVHCHIAKQPEPPHRIEPEIPGAISDIVMKLLSKTAEDRYQSGLGLKADLEICLNQLESTGKIDNFIPGKLDKYGQFIIPQKLYGREAEVTQLLEVFDRVSTGSSETMLVGGYSGIGKTSVINEVHKPIVAKRGYFISGKFDQFKRNIPYAAVIQAFGELVRHLLTETAEKIAAWKEQILEALRANGQVIIDVIPEIEQIIGKQPPVPQLGPSESQNRFNRVFREFIHVFIKPSHPLVVFLDDLQWADSASLKLIQLLMSDPDSQYLLLIGAYRDNEVSPTHPLMLTLDEIKKTGAIIETITLQPLDIYHVGQLVADTLHYEISRAKPLAELIFNKTQGNPFFFTQMLATLHSEKLLTFDYSAGIWEWDIKQIQAVGITDYNVVELIARNIQKLAEETQKVLKLAACIGDKFNLDVLSIVNQKSEPKTAADLWDALQAGLVLPLSESYKIPLVFDNSVQVAMPVDSVKVRYKFLHDRVQQAAYSLIPDENKKQTHLKIGELLLEHTPSEEIAENIFDIVNQLNYGTDLLTSEKERDKLANLNLIAGKKAKAATAYEAAVNYLYVGIGLLSPSSWESQYDLSLNLYVEIAESEYLNTNFDRANSYAEIILQKATNLLDKVKVYELKIQMYVARLAVQDAVDTGLSVVEMLGVPLLEEAPKNLIIEDLINLPILTDAYKLAASRILVPLMPPVYWSNPSLLPSLVFTMIDISVKYGNCASAIQGYGFYALILCGTAEDIDSGYRYGKLGLKLLDKLNAKEYKAKISNVFYGAVNFWKKHIRSGIEPLQEGIYSGLETGDIEYAGFCAYHYCTQTFFCGEHLESVAQKFAQYIDLMTKLKHGWSGNSQKIWRQMVLNLQGEAEDKCLLRSDGFDEEEMLSFFIEAKDNTSLISIYIAKIILFYLFKRAKSAVETATAALPYSQATVGLFISSLYNFYHSLALLAVYPNAAPDEQQQYLFQVSSNQAKMQQWAYHAPENFQHKYDLVEAEKARVLGQIYVAMEHYDRAICGAKGSGYIQEEALANELAAEFYFARSREKLAQSYLTEAYYGYIRWGAKAKVKDLEERYPEFFSRILAKETGTSEGNRTTDSTTTGNSALLDLTTVIKASQAISSELVLDRLLEKLMQILIENAGAQKGILILNKEGKLAIAAESYADSKEVLLASIPVENSQNLPRHLINYVERTKKNVVLNDATREGMFVTDNYITNNQVKSLLCTPIVHQAKLVGILYLENNLTKSAFTPDRLEILKILSSQAAISLGLAQAVNEVQDTVAYLRAIINNIADGLLVTDTYGNIAHVNPALLSMFRLENTKVIGKDCQEIFNSKIAELLDQTKESPNEVLTAEVELANGKIGKAVATTISKKYSNSELTITDRLGSVTIIRDITQEKEIDRMKTDFISTVSHELRTPLTSVLGFAKLILKKIDDAILPVVPEDDRKAQRAFKQVNQNINIIISEGERLTTLINDVLDIAKMEAGKIEWNMQPTSVAEIIERALASTSSLFEAKGIALHKNIPTELPAVTGDRDRLLQVLINLLSNSVKFTEKGACTVKAIPQSEAIIVSVIDTGIGIAPEDLHKVFEKFQQVGDTLTDKPKGSGLGLPICKQIVEHHGGTIWVESQLGRGSNFSFTLPIVNAAMAQPDKISIDILVKQLKESFVQTATSTSFDRKTILVVDDDENIRALLRQQLEPEGYQIREAKDGVDAINRVKQEKPDLIILDVMMPQINGFDVAAVLKNDPQTQNIPIIIVSIFEDKQRGYLLGIDRYLQKPIDAESLLSNIDTLISQGSSKKKVLVVDEDASAVKTLSEVLISKGYTVVEASNSQDGIEKALAVQPDMIIVDGGFSEQHNLIKTLRFEKGMENVFFLLLADEQNESPEHI</sequence>
<accession>A0A926ZH57</accession>
<dbReference type="RefSeq" id="WP_190464631.1">
    <property type="nucleotide sequence ID" value="NZ_JACJPW010000026.1"/>
</dbReference>
<feature type="domain" description="Histidine kinase" evidence="14">
    <location>
        <begin position="1613"/>
        <end position="1845"/>
    </location>
</feature>
<dbReference type="CDD" id="cd00082">
    <property type="entry name" value="HisKA"/>
    <property type="match status" value="1"/>
</dbReference>
<dbReference type="Gene3D" id="3.30.565.10">
    <property type="entry name" value="Histidine kinase-like ATPase, C-terminal domain"/>
    <property type="match status" value="1"/>
</dbReference>
<evidence type="ECO:0000256" key="1">
    <source>
        <dbReference type="ARBA" id="ARBA00000085"/>
    </source>
</evidence>
<dbReference type="InterPro" id="IPR003018">
    <property type="entry name" value="GAF"/>
</dbReference>
<dbReference type="SMART" id="SM00220">
    <property type="entry name" value="S_TKc"/>
    <property type="match status" value="1"/>
</dbReference>
<dbReference type="InterPro" id="IPR029016">
    <property type="entry name" value="GAF-like_dom_sf"/>
</dbReference>
<dbReference type="GO" id="GO:0003677">
    <property type="term" value="F:DNA binding"/>
    <property type="evidence" value="ECO:0007669"/>
    <property type="project" value="UniProtKB-KW"/>
</dbReference>
<dbReference type="FunFam" id="3.40.50.2300:FF:000001">
    <property type="entry name" value="DNA-binding response regulator PhoB"/>
    <property type="match status" value="1"/>
</dbReference>
<evidence type="ECO:0000256" key="12">
    <source>
        <dbReference type="PROSITE-ProRule" id="PRU00169"/>
    </source>
</evidence>
<dbReference type="GO" id="GO:0000155">
    <property type="term" value="F:phosphorelay sensor kinase activity"/>
    <property type="evidence" value="ECO:0007669"/>
    <property type="project" value="InterPro"/>
</dbReference>
<dbReference type="PROSITE" id="PS00108">
    <property type="entry name" value="PROTEIN_KINASE_ST"/>
    <property type="match status" value="1"/>
</dbReference>
<dbReference type="PROSITE" id="PS50011">
    <property type="entry name" value="PROTEIN_KINASE_DOM"/>
    <property type="match status" value="1"/>
</dbReference>
<dbReference type="InterPro" id="IPR027417">
    <property type="entry name" value="P-loop_NTPase"/>
</dbReference>
<evidence type="ECO:0000313" key="18">
    <source>
        <dbReference type="Proteomes" id="UP000641646"/>
    </source>
</evidence>
<dbReference type="SMART" id="SM00091">
    <property type="entry name" value="PAS"/>
    <property type="match status" value="1"/>
</dbReference>
<dbReference type="InterPro" id="IPR003594">
    <property type="entry name" value="HATPase_dom"/>
</dbReference>
<gene>
    <name evidence="17" type="ORF">H6G03_12010</name>
</gene>
<keyword evidence="8" id="KW-0805">Transcription regulation</keyword>
<feature type="modified residue" description="4-aspartylphosphate" evidence="12">
    <location>
        <position position="2050"/>
    </location>
</feature>
<dbReference type="SUPFAM" id="SSF55874">
    <property type="entry name" value="ATPase domain of HSP90 chaperone/DNA topoisomerase II/histidine kinase"/>
    <property type="match status" value="1"/>
</dbReference>
<dbReference type="InterPro" id="IPR001789">
    <property type="entry name" value="Sig_transdc_resp-reg_receiver"/>
</dbReference>
<dbReference type="Gene3D" id="3.30.450.20">
    <property type="entry name" value="PAS domain"/>
    <property type="match status" value="1"/>
</dbReference>
<dbReference type="SMART" id="SM00065">
    <property type="entry name" value="GAF"/>
    <property type="match status" value="1"/>
</dbReference>
<dbReference type="PROSITE" id="PS50109">
    <property type="entry name" value="HIS_KIN"/>
    <property type="match status" value="1"/>
</dbReference>
<evidence type="ECO:0000256" key="9">
    <source>
        <dbReference type="ARBA" id="ARBA00023125"/>
    </source>
</evidence>
<dbReference type="PANTHER" id="PTHR43642:SF1">
    <property type="entry name" value="HYBRID SIGNAL TRANSDUCTION HISTIDINE KINASE G"/>
    <property type="match status" value="1"/>
</dbReference>
<evidence type="ECO:0000256" key="4">
    <source>
        <dbReference type="ARBA" id="ARBA00022553"/>
    </source>
</evidence>
<keyword evidence="5" id="KW-0808">Transferase</keyword>
<dbReference type="SMART" id="SM00448">
    <property type="entry name" value="REC"/>
    <property type="match status" value="1"/>
</dbReference>
<comment type="caution">
    <text evidence="17">The sequence shown here is derived from an EMBL/GenBank/DDBJ whole genome shotgun (WGS) entry which is preliminary data.</text>
</comment>
<keyword evidence="9" id="KW-0238">DNA-binding</keyword>
<keyword evidence="18" id="KW-1185">Reference proteome</keyword>
<dbReference type="SUPFAM" id="SSF52172">
    <property type="entry name" value="CheY-like"/>
    <property type="match status" value="2"/>
</dbReference>
<dbReference type="CDD" id="cd16922">
    <property type="entry name" value="HATPase_EvgS-ArcB-TorS-like"/>
    <property type="match status" value="1"/>
</dbReference>
<dbReference type="Proteomes" id="UP000641646">
    <property type="component" value="Unassembled WGS sequence"/>
</dbReference>
<evidence type="ECO:0000259" key="13">
    <source>
        <dbReference type="PROSITE" id="PS50011"/>
    </source>
</evidence>
<dbReference type="Pfam" id="PF00512">
    <property type="entry name" value="HisKA"/>
    <property type="match status" value="1"/>
</dbReference>
<dbReference type="InterPro" id="IPR003661">
    <property type="entry name" value="HisK_dim/P_dom"/>
</dbReference>
<dbReference type="PRINTS" id="PR00344">
    <property type="entry name" value="BCTRLSENSOR"/>
</dbReference>
<dbReference type="InterPro" id="IPR053159">
    <property type="entry name" value="Hybrid_Histidine_Kinase"/>
</dbReference>
<dbReference type="Pfam" id="PF00072">
    <property type="entry name" value="Response_reg"/>
    <property type="match status" value="1"/>
</dbReference>
<dbReference type="Pfam" id="PF13191">
    <property type="entry name" value="AAA_16"/>
    <property type="match status" value="1"/>
</dbReference>
<dbReference type="PANTHER" id="PTHR43642">
    <property type="entry name" value="HYBRID SIGNAL TRANSDUCTION HISTIDINE KINASE G"/>
    <property type="match status" value="1"/>
</dbReference>
<dbReference type="Gene3D" id="1.10.510.10">
    <property type="entry name" value="Transferase(Phosphotransferase) domain 1"/>
    <property type="match status" value="1"/>
</dbReference>
<dbReference type="Gene3D" id="3.30.200.20">
    <property type="entry name" value="Phosphorylase Kinase, domain 1"/>
    <property type="match status" value="1"/>
</dbReference>
<dbReference type="InterPro" id="IPR011006">
    <property type="entry name" value="CheY-like_superfamily"/>
</dbReference>
<dbReference type="PROSITE" id="PS50110">
    <property type="entry name" value="RESPONSE_REGULATORY"/>
    <property type="match status" value="2"/>
</dbReference>
<dbReference type="Gene3D" id="3.40.50.2300">
    <property type="match status" value="2"/>
</dbReference>
<dbReference type="InterPro" id="IPR036890">
    <property type="entry name" value="HATPase_C_sf"/>
</dbReference>
<dbReference type="InterPro" id="IPR036097">
    <property type="entry name" value="HisK_dim/P_sf"/>
</dbReference>
<dbReference type="Pfam" id="PF13188">
    <property type="entry name" value="PAS_8"/>
    <property type="match status" value="1"/>
</dbReference>
<evidence type="ECO:0000256" key="5">
    <source>
        <dbReference type="ARBA" id="ARBA00022679"/>
    </source>
</evidence>
<dbReference type="InterPro" id="IPR008271">
    <property type="entry name" value="Ser/Thr_kinase_AS"/>
</dbReference>
<dbReference type="InterPro" id="IPR041664">
    <property type="entry name" value="AAA_16"/>
</dbReference>
<dbReference type="EMBL" id="JACJPW010000026">
    <property type="protein sequence ID" value="MBD2181822.1"/>
    <property type="molecule type" value="Genomic_DNA"/>
</dbReference>
<reference evidence="17" key="2">
    <citation type="submission" date="2020-08" db="EMBL/GenBank/DDBJ databases">
        <authorList>
            <person name="Chen M."/>
            <person name="Teng W."/>
            <person name="Zhao L."/>
            <person name="Hu C."/>
            <person name="Zhou Y."/>
            <person name="Han B."/>
            <person name="Song L."/>
            <person name="Shu W."/>
        </authorList>
    </citation>
    <scope>NUCLEOTIDE SEQUENCE</scope>
    <source>
        <strain evidence="17">FACHB-1375</strain>
    </source>
</reference>
<dbReference type="Pfam" id="PF02518">
    <property type="entry name" value="HATPase_c"/>
    <property type="match status" value="1"/>
</dbReference>
<dbReference type="Gene3D" id="1.10.287.130">
    <property type="match status" value="1"/>
</dbReference>
<dbReference type="Pfam" id="PF01590">
    <property type="entry name" value="GAF"/>
    <property type="match status" value="1"/>
</dbReference>
<dbReference type="CDD" id="cd14014">
    <property type="entry name" value="STKc_PknB_like"/>
    <property type="match status" value="1"/>
</dbReference>
<proteinExistence type="inferred from homology"/>
<feature type="domain" description="Response regulatory" evidence="15">
    <location>
        <begin position="2001"/>
        <end position="2088"/>
    </location>
</feature>
<reference evidence="17" key="1">
    <citation type="journal article" date="2015" name="ISME J.">
        <title>Draft Genome Sequence of Streptomyces incarnatus NRRL8089, which Produces the Nucleoside Antibiotic Sinefungin.</title>
        <authorList>
            <person name="Oshima K."/>
            <person name="Hattori M."/>
            <person name="Shimizu H."/>
            <person name="Fukuda K."/>
            <person name="Nemoto M."/>
            <person name="Inagaki K."/>
            <person name="Tamura T."/>
        </authorList>
    </citation>
    <scope>NUCLEOTIDE SEQUENCE</scope>
    <source>
        <strain evidence="17">FACHB-1375</strain>
    </source>
</reference>
<keyword evidence="7" id="KW-0902">Two-component regulatory system</keyword>
<evidence type="ECO:0000256" key="2">
    <source>
        <dbReference type="ARBA" id="ARBA00006402"/>
    </source>
</evidence>
<evidence type="ECO:0000256" key="6">
    <source>
        <dbReference type="ARBA" id="ARBA00022777"/>
    </source>
</evidence>
<evidence type="ECO:0000259" key="16">
    <source>
        <dbReference type="PROSITE" id="PS50112"/>
    </source>
</evidence>
<dbReference type="InterPro" id="IPR035965">
    <property type="entry name" value="PAS-like_dom_sf"/>
</dbReference>
<dbReference type="SUPFAM" id="SSF55785">
    <property type="entry name" value="PYP-like sensor domain (PAS domain)"/>
    <property type="match status" value="1"/>
</dbReference>
<dbReference type="InterPro" id="IPR011009">
    <property type="entry name" value="Kinase-like_dom_sf"/>
</dbReference>
<evidence type="ECO:0000256" key="11">
    <source>
        <dbReference type="ARBA" id="ARBA00074306"/>
    </source>
</evidence>
<dbReference type="GO" id="GO:0005524">
    <property type="term" value="F:ATP binding"/>
    <property type="evidence" value="ECO:0007669"/>
    <property type="project" value="InterPro"/>
</dbReference>
<dbReference type="SMART" id="SM00388">
    <property type="entry name" value="HisKA"/>
    <property type="match status" value="1"/>
</dbReference>
<comment type="similarity">
    <text evidence="2">In the N-terminal section; belongs to the phytochrome family.</text>
</comment>
<evidence type="ECO:0000256" key="3">
    <source>
        <dbReference type="ARBA" id="ARBA00012438"/>
    </source>
</evidence>